<dbReference type="InterPro" id="IPR035892">
    <property type="entry name" value="C2_domain_sf"/>
</dbReference>
<name>A0A2N9FK32_FAGSY</name>
<dbReference type="PANTHER" id="PTHR32246:SF173">
    <property type="entry name" value="C2 DOMAIN-CONTAINING PROTEIN"/>
    <property type="match status" value="1"/>
</dbReference>
<dbReference type="EMBL" id="OIVN01000919">
    <property type="protein sequence ID" value="SPC87410.1"/>
    <property type="molecule type" value="Genomic_DNA"/>
</dbReference>
<evidence type="ECO:0000259" key="1">
    <source>
        <dbReference type="PROSITE" id="PS50004"/>
    </source>
</evidence>
<protein>
    <recommendedName>
        <fullName evidence="1">C2 domain-containing protein</fullName>
    </recommendedName>
</protein>
<sequence>MEIQDLQIVIVNSFPKGEYPIVCVHSVENNNSQKKTPNDKEGGSNPKWNFSIDVSAAKKNYLTLVVKLKAKRILRDDKDIGEILVPIKNLLDSYGESNDLKLVTQSSVAAITSTPGGYQDPSGIGGYPPQQSIGDKLAKGIYKWLCGIAKMAVCHAVLDGDLAFN</sequence>
<accession>A0A2N9FK32</accession>
<dbReference type="PANTHER" id="PTHR32246">
    <property type="entry name" value="INGRESSION PROTEIN FIC1"/>
    <property type="match status" value="1"/>
</dbReference>
<feature type="domain" description="C2" evidence="1">
    <location>
        <begin position="1"/>
        <end position="102"/>
    </location>
</feature>
<dbReference type="PROSITE" id="PS50004">
    <property type="entry name" value="C2"/>
    <property type="match status" value="1"/>
</dbReference>
<proteinExistence type="predicted"/>
<reference evidence="2" key="1">
    <citation type="submission" date="2018-02" db="EMBL/GenBank/DDBJ databases">
        <authorList>
            <person name="Cohen D.B."/>
            <person name="Kent A.D."/>
        </authorList>
    </citation>
    <scope>NUCLEOTIDE SEQUENCE</scope>
</reference>
<evidence type="ECO:0000313" key="2">
    <source>
        <dbReference type="EMBL" id="SPC87410.1"/>
    </source>
</evidence>
<dbReference type="Gene3D" id="2.60.40.150">
    <property type="entry name" value="C2 domain"/>
    <property type="match status" value="1"/>
</dbReference>
<dbReference type="InterPro" id="IPR000008">
    <property type="entry name" value="C2_dom"/>
</dbReference>
<dbReference type="AlphaFoldDB" id="A0A2N9FK32"/>
<dbReference type="Pfam" id="PF00168">
    <property type="entry name" value="C2"/>
    <property type="match status" value="1"/>
</dbReference>
<organism evidence="2">
    <name type="scientific">Fagus sylvatica</name>
    <name type="common">Beechnut</name>
    <dbReference type="NCBI Taxonomy" id="28930"/>
    <lineage>
        <taxon>Eukaryota</taxon>
        <taxon>Viridiplantae</taxon>
        <taxon>Streptophyta</taxon>
        <taxon>Embryophyta</taxon>
        <taxon>Tracheophyta</taxon>
        <taxon>Spermatophyta</taxon>
        <taxon>Magnoliopsida</taxon>
        <taxon>eudicotyledons</taxon>
        <taxon>Gunneridae</taxon>
        <taxon>Pentapetalae</taxon>
        <taxon>rosids</taxon>
        <taxon>fabids</taxon>
        <taxon>Fagales</taxon>
        <taxon>Fagaceae</taxon>
        <taxon>Fagus</taxon>
    </lineage>
</organism>
<gene>
    <name evidence="2" type="ORF">FSB_LOCUS15292</name>
</gene>
<dbReference type="SUPFAM" id="SSF49562">
    <property type="entry name" value="C2 domain (Calcium/lipid-binding domain, CaLB)"/>
    <property type="match status" value="1"/>
</dbReference>